<protein>
    <recommendedName>
        <fullName evidence="3">SHOCT domain-containing protein</fullName>
    </recommendedName>
</protein>
<evidence type="ECO:0000313" key="2">
    <source>
        <dbReference type="Proteomes" id="UP001197247"/>
    </source>
</evidence>
<dbReference type="EMBL" id="JAHBAY010000016">
    <property type="protein sequence ID" value="MBT0773293.1"/>
    <property type="molecule type" value="Genomic_DNA"/>
</dbReference>
<organism evidence="1 2">
    <name type="scientific">Kineosporia corallincola</name>
    <dbReference type="NCBI Taxonomy" id="2835133"/>
    <lineage>
        <taxon>Bacteria</taxon>
        <taxon>Bacillati</taxon>
        <taxon>Actinomycetota</taxon>
        <taxon>Actinomycetes</taxon>
        <taxon>Kineosporiales</taxon>
        <taxon>Kineosporiaceae</taxon>
        <taxon>Kineosporia</taxon>
    </lineage>
</organism>
<dbReference type="RefSeq" id="WP_214159830.1">
    <property type="nucleotide sequence ID" value="NZ_JAHBAY010000016.1"/>
</dbReference>
<keyword evidence="2" id="KW-1185">Reference proteome</keyword>
<gene>
    <name evidence="1" type="ORF">KIH74_30390</name>
</gene>
<name>A0ABS5TR84_9ACTN</name>
<accession>A0ABS5TR84</accession>
<sequence length="184" mass="19827">MDGGFFRWLGRAPVTERLRAVHLREDLVEASGRAAFGRDCDAELAVAAALLTDDEVVEQVIEGRRGRVSGLLVLTDRRLLLVAERAAPGSELAVGRDRVLGASAQVRRGLGALTLTTSSGQIVVDQILGTQADTFAANVMRPPATGPAPADPLAELARLRKLHRAGRIGDDEFDSRKRRLVEEI</sequence>
<proteinExistence type="predicted"/>
<comment type="caution">
    <text evidence="1">The sequence shown here is derived from an EMBL/GenBank/DDBJ whole genome shotgun (WGS) entry which is preliminary data.</text>
</comment>
<dbReference type="Proteomes" id="UP001197247">
    <property type="component" value="Unassembled WGS sequence"/>
</dbReference>
<evidence type="ECO:0008006" key="3">
    <source>
        <dbReference type="Google" id="ProtNLM"/>
    </source>
</evidence>
<reference evidence="1 2" key="1">
    <citation type="submission" date="2021-05" db="EMBL/GenBank/DDBJ databases">
        <title>Kineosporia and Streptomyces sp. nov. two new marine actinobacteria isolated from Coral.</title>
        <authorList>
            <person name="Buangrab K."/>
            <person name="Sutthacheep M."/>
            <person name="Yeemin T."/>
            <person name="Harunari E."/>
            <person name="Igarashi Y."/>
            <person name="Kanchanasin P."/>
            <person name="Tanasupawat S."/>
            <person name="Phongsopitanun W."/>
        </authorList>
    </citation>
    <scope>NUCLEOTIDE SEQUENCE [LARGE SCALE GENOMIC DNA]</scope>
    <source>
        <strain evidence="1 2">J2-2</strain>
    </source>
</reference>
<evidence type="ECO:0000313" key="1">
    <source>
        <dbReference type="EMBL" id="MBT0773293.1"/>
    </source>
</evidence>